<feature type="transmembrane region" description="Helical" evidence="1">
    <location>
        <begin position="453"/>
        <end position="474"/>
    </location>
</feature>
<dbReference type="Proteomes" id="UP000604046">
    <property type="component" value="Unassembled WGS sequence"/>
</dbReference>
<evidence type="ECO:0000256" key="1">
    <source>
        <dbReference type="SAM" id="Phobius"/>
    </source>
</evidence>
<feature type="transmembrane region" description="Helical" evidence="1">
    <location>
        <begin position="270"/>
        <end position="293"/>
    </location>
</feature>
<protein>
    <submittedName>
        <fullName evidence="2">Slc38a6 protein</fullName>
    </submittedName>
</protein>
<feature type="transmembrane region" description="Helical" evidence="1">
    <location>
        <begin position="228"/>
        <end position="250"/>
    </location>
</feature>
<keyword evidence="1" id="KW-0472">Membrane</keyword>
<organism evidence="2 3">
    <name type="scientific">Symbiodinium natans</name>
    <dbReference type="NCBI Taxonomy" id="878477"/>
    <lineage>
        <taxon>Eukaryota</taxon>
        <taxon>Sar</taxon>
        <taxon>Alveolata</taxon>
        <taxon>Dinophyceae</taxon>
        <taxon>Suessiales</taxon>
        <taxon>Symbiodiniaceae</taxon>
        <taxon>Symbiodinium</taxon>
    </lineage>
</organism>
<dbReference type="EMBL" id="CAJNDS010002151">
    <property type="protein sequence ID" value="CAE7352461.1"/>
    <property type="molecule type" value="Genomic_DNA"/>
</dbReference>
<feature type="transmembrane region" description="Helical" evidence="1">
    <location>
        <begin position="411"/>
        <end position="432"/>
    </location>
</feature>
<evidence type="ECO:0000313" key="3">
    <source>
        <dbReference type="Proteomes" id="UP000604046"/>
    </source>
</evidence>
<reference evidence="2" key="1">
    <citation type="submission" date="2021-02" db="EMBL/GenBank/DDBJ databases">
        <authorList>
            <person name="Dougan E. K."/>
            <person name="Rhodes N."/>
            <person name="Thang M."/>
            <person name="Chan C."/>
        </authorList>
    </citation>
    <scope>NUCLEOTIDE SEQUENCE</scope>
</reference>
<dbReference type="AlphaFoldDB" id="A0A812PLK9"/>
<keyword evidence="1" id="KW-0812">Transmembrane</keyword>
<proteinExistence type="predicted"/>
<keyword evidence="1" id="KW-1133">Transmembrane helix</keyword>
<comment type="caution">
    <text evidence="2">The sequence shown here is derived from an EMBL/GenBank/DDBJ whole genome shotgun (WGS) entry which is preliminary data.</text>
</comment>
<feature type="transmembrane region" description="Helical" evidence="1">
    <location>
        <begin position="124"/>
        <end position="142"/>
    </location>
</feature>
<sequence>MVPRPPESQALPDLDIRVETKPLARRSVSSLASSIDAELLRGVSLGLVLAGCGRQWANRDADDYHLSHRVTTLDVFLSHDWGTKRWLKTLTLLVHFNSVPAAVASLVMCILVSVLIILRLLEGWAGGVLAIHATYWFVFLFWQNIRGLYRKQVVFLDRLCIAQHDADLKKQGILGLGGFLAKSQKLLVLWSPQYFTRLWTAFELSAFLRQDQARAKDIAFAPASMGPLLFYFCCFETLLMTSFHLLMVQYVQGGMMEQDGLSNPRDNLSLLMLAMLITCAPAFFVIAPVVLYLGTMQMRALLQLRKQLDDFSIRESKCSCCEMHHCHPETGEEILCDRMLVFDTLKRWYPDEESTESHLDKFDEMVHTKLGGFVRNILGSGAPHLLHIVAMTAHPLLGFLCHYVYLASNDVFGWTAHGWMIGWLQAPPMVYLAFWEMLQCWRMGARFGDRCPLWLILFLGMTAGISFNAALWLQYNMFKYKFGYNFNWPVVGSLAFMWIVFIVPYVWEYARMGRKTESR</sequence>
<keyword evidence="3" id="KW-1185">Reference proteome</keyword>
<dbReference type="OrthoDB" id="407675at2759"/>
<evidence type="ECO:0000313" key="2">
    <source>
        <dbReference type="EMBL" id="CAE7352461.1"/>
    </source>
</evidence>
<name>A0A812PLK9_9DINO</name>
<accession>A0A812PLK9</accession>
<feature type="transmembrane region" description="Helical" evidence="1">
    <location>
        <begin position="486"/>
        <end position="507"/>
    </location>
</feature>
<feature type="transmembrane region" description="Helical" evidence="1">
    <location>
        <begin position="385"/>
        <end position="405"/>
    </location>
</feature>
<gene>
    <name evidence="2" type="primary">slc38a6</name>
    <name evidence="2" type="ORF">SNAT2548_LOCUS18602</name>
</gene>
<feature type="transmembrane region" description="Helical" evidence="1">
    <location>
        <begin position="92"/>
        <end position="118"/>
    </location>
</feature>